<dbReference type="PANTHER" id="PTHR40038:SF1">
    <property type="entry name" value="MEMBRANE-ASSOCIATED PROTEIN TCAA"/>
    <property type="match status" value="1"/>
</dbReference>
<feature type="domain" description="TcaA second" evidence="4">
    <location>
        <begin position="96"/>
        <end position="193"/>
    </location>
</feature>
<dbReference type="RefSeq" id="WP_307336753.1">
    <property type="nucleotide sequence ID" value="NZ_JAUSUD010000002.1"/>
</dbReference>
<keyword evidence="3" id="KW-1133">Transmembrane helix</keyword>
<organism evidence="6 7">
    <name type="scientific">Metabacillus malikii</name>
    <dbReference type="NCBI Taxonomy" id="1504265"/>
    <lineage>
        <taxon>Bacteria</taxon>
        <taxon>Bacillati</taxon>
        <taxon>Bacillota</taxon>
        <taxon>Bacilli</taxon>
        <taxon>Bacillales</taxon>
        <taxon>Bacillaceae</taxon>
        <taxon>Metabacillus</taxon>
    </lineage>
</organism>
<feature type="compositionally biased region" description="Polar residues" evidence="2">
    <location>
        <begin position="41"/>
        <end position="53"/>
    </location>
</feature>
<evidence type="ECO:0000259" key="5">
    <source>
        <dbReference type="Pfam" id="PF22820"/>
    </source>
</evidence>
<keyword evidence="1" id="KW-1003">Cell membrane</keyword>
<dbReference type="Pfam" id="PF22820">
    <property type="entry name" value="TcaA_3rd_4th"/>
    <property type="match status" value="1"/>
</dbReference>
<comment type="subcellular location">
    <subcellularLocation>
        <location evidence="1">Cell membrane</location>
        <topology evidence="1">Single-pass membrane protein</topology>
    </subcellularLocation>
</comment>
<keyword evidence="1 3" id="KW-0472">Membrane</keyword>
<protein>
    <recommendedName>
        <fullName evidence="1">Membrane-associated protein</fullName>
    </recommendedName>
</protein>
<keyword evidence="3" id="KW-0812">Transmembrane</keyword>
<dbReference type="PANTHER" id="PTHR40038">
    <property type="entry name" value="MEMBRANE-ASSOCIATED PROTEIN TCAA"/>
    <property type="match status" value="1"/>
</dbReference>
<keyword evidence="7" id="KW-1185">Reference proteome</keyword>
<dbReference type="InterPro" id="IPR023599">
    <property type="entry name" value="Mem_prot_TcaA"/>
</dbReference>
<accession>A0ABT9ZAK1</accession>
<dbReference type="EMBL" id="JAUSUD010000002">
    <property type="protein sequence ID" value="MDQ0229286.1"/>
    <property type="molecule type" value="Genomic_DNA"/>
</dbReference>
<comment type="similarity">
    <text evidence="1">Belongs to the tcaA family.</text>
</comment>
<name>A0ABT9ZAK1_9BACI</name>
<feature type="transmembrane region" description="Helical" evidence="3">
    <location>
        <begin position="70"/>
        <end position="89"/>
    </location>
</feature>
<evidence type="ECO:0000313" key="6">
    <source>
        <dbReference type="EMBL" id="MDQ0229286.1"/>
    </source>
</evidence>
<evidence type="ECO:0000256" key="2">
    <source>
        <dbReference type="SAM" id="MobiDB-lite"/>
    </source>
</evidence>
<gene>
    <name evidence="6" type="ORF">J2S19_000537</name>
</gene>
<sequence>MEFCRNCGSKLIEGHQFCAECGEPVKLTSQQVQKPKEETPVKQTRSQEVNHAQTPIPPKQPLFKSKKSKVLTIISVIVIALLAGGYYFVKDMTSPTSVAEGFIHAIDSKDSGKVKGYINGGQYEKITDKEVKAFLSYLHEHPQMLSAITDGLLADAESLEEGSAGSISEDSNSYASLKKNGKKWLLFDHYSVKMETYYLEVATSHEKTEIYVNDEKKATIDDDKTIGPLLPGEYKIKAVIDGEYGKVEDEIKIETEDFEDETDSIRFDWSDFYVYVYSNHDDAILYVNNKSTESEIGDIDELGPVPLDGSVKLFVQKKFGEEVKKSKVVTLKKNTTDAELYIEYDDTALIEDYDYDSIDATNDAANIHATILQHYESISNDDFASAYDKFSSSYQSKVTFEGWTKGLQQNIKDEVTKLEISNIEGTTAKANVEMTSYDEQPDGKTLVQEWGGTWNLVKESDGWKLEKAQLEKLASRTE</sequence>
<feature type="domain" description="TcaA 4th" evidence="5">
    <location>
        <begin position="273"/>
        <end position="338"/>
    </location>
</feature>
<dbReference type="Pfam" id="PF22813">
    <property type="entry name" value="TcaA_2nd"/>
    <property type="match status" value="1"/>
</dbReference>
<evidence type="ECO:0000259" key="4">
    <source>
        <dbReference type="Pfam" id="PF22813"/>
    </source>
</evidence>
<evidence type="ECO:0000313" key="7">
    <source>
        <dbReference type="Proteomes" id="UP001234495"/>
    </source>
</evidence>
<feature type="region of interest" description="Disordered" evidence="2">
    <location>
        <begin position="29"/>
        <end position="58"/>
    </location>
</feature>
<dbReference type="InterPro" id="IPR054530">
    <property type="entry name" value="TcaA_4th"/>
</dbReference>
<proteinExistence type="inferred from homology"/>
<comment type="caution">
    <text evidence="6">The sequence shown here is derived from an EMBL/GenBank/DDBJ whole genome shotgun (WGS) entry which is preliminary data.</text>
</comment>
<evidence type="ECO:0000256" key="1">
    <source>
        <dbReference type="PIRNR" id="PIRNR032522"/>
    </source>
</evidence>
<dbReference type="PIRSF" id="PIRSF032522">
    <property type="entry name" value="TcaA"/>
    <property type="match status" value="1"/>
</dbReference>
<reference evidence="6 7" key="1">
    <citation type="submission" date="2023-07" db="EMBL/GenBank/DDBJ databases">
        <title>Genomic Encyclopedia of Type Strains, Phase IV (KMG-IV): sequencing the most valuable type-strain genomes for metagenomic binning, comparative biology and taxonomic classification.</title>
        <authorList>
            <person name="Goeker M."/>
        </authorList>
    </citation>
    <scope>NUCLEOTIDE SEQUENCE [LARGE SCALE GENOMIC DNA]</scope>
    <source>
        <strain evidence="6 7">DSM 29005</strain>
    </source>
</reference>
<dbReference type="Proteomes" id="UP001234495">
    <property type="component" value="Unassembled WGS sequence"/>
</dbReference>
<evidence type="ECO:0000256" key="3">
    <source>
        <dbReference type="SAM" id="Phobius"/>
    </source>
</evidence>
<dbReference type="InterPro" id="IPR054529">
    <property type="entry name" value="TcaA_2nd"/>
</dbReference>